<dbReference type="RefSeq" id="WP_101250537.1">
    <property type="nucleotide sequence ID" value="NZ_PIUM01000009.1"/>
</dbReference>
<dbReference type="InterPro" id="IPR008320">
    <property type="entry name" value="UCP032025"/>
</dbReference>
<evidence type="ECO:0000313" key="2">
    <source>
        <dbReference type="Proteomes" id="UP000233293"/>
    </source>
</evidence>
<dbReference type="PIRSF" id="PIRSF032025">
    <property type="entry name" value="UCP032025"/>
    <property type="match status" value="1"/>
</dbReference>
<dbReference type="OrthoDB" id="9798292at2"/>
<keyword evidence="2" id="KW-1185">Reference proteome</keyword>
<dbReference type="EMBL" id="PIUM01000009">
    <property type="protein sequence ID" value="PKU24744.1"/>
    <property type="molecule type" value="Genomic_DNA"/>
</dbReference>
<comment type="caution">
    <text evidence="1">The sequence shown here is derived from an EMBL/GenBank/DDBJ whole genome shotgun (WGS) entry which is preliminary data.</text>
</comment>
<protein>
    <submittedName>
        <fullName evidence="1">DUF1489 domain-containing protein</fullName>
    </submittedName>
</protein>
<dbReference type="AlphaFoldDB" id="A0A2N3PWF7"/>
<dbReference type="Pfam" id="PF07370">
    <property type="entry name" value="DUF1489"/>
    <property type="match status" value="1"/>
</dbReference>
<name>A0A2N3PWF7_9PROT</name>
<proteinExistence type="predicted"/>
<reference evidence="2" key="1">
    <citation type="submission" date="2017-12" db="EMBL/GenBank/DDBJ databases">
        <title>Draft genome sequence of Telmatospirillum siberiense 26-4b1T, an acidotolerant peatland alphaproteobacterium potentially involved in sulfur cycling.</title>
        <authorList>
            <person name="Hausmann B."/>
            <person name="Pjevac P."/>
            <person name="Schreck K."/>
            <person name="Herbold C.W."/>
            <person name="Daims H."/>
            <person name="Wagner M."/>
            <person name="Pester M."/>
            <person name="Loy A."/>
        </authorList>
    </citation>
    <scope>NUCLEOTIDE SEQUENCE [LARGE SCALE GENOMIC DNA]</scope>
    <source>
        <strain evidence="2">26-4b1</strain>
    </source>
</reference>
<gene>
    <name evidence="1" type="ORF">CWS72_10060</name>
</gene>
<evidence type="ECO:0000313" key="1">
    <source>
        <dbReference type="EMBL" id="PKU24744.1"/>
    </source>
</evidence>
<organism evidence="1 2">
    <name type="scientific">Telmatospirillum siberiense</name>
    <dbReference type="NCBI Taxonomy" id="382514"/>
    <lineage>
        <taxon>Bacteria</taxon>
        <taxon>Pseudomonadati</taxon>
        <taxon>Pseudomonadota</taxon>
        <taxon>Alphaproteobacteria</taxon>
        <taxon>Rhodospirillales</taxon>
        <taxon>Rhodospirillaceae</taxon>
        <taxon>Telmatospirillum</taxon>
    </lineage>
</organism>
<dbReference type="Proteomes" id="UP000233293">
    <property type="component" value="Unassembled WGS sequence"/>
</dbReference>
<sequence length="139" mass="15830">MTIHLIKLAVGVDDAAHLRALQLNRLQSFGEIFHRTRMRPKRQDALLDGGSIYWVIHGSIAARQKLLAIREDEDEDGRACCRLVLDRQLVETCRQPRRAFQGWRYLETADAPADLSETAGTGDPLPPEMIEELKRLGLW</sequence>
<accession>A0A2N3PWF7</accession>